<dbReference type="GO" id="GO:0016740">
    <property type="term" value="F:transferase activity"/>
    <property type="evidence" value="ECO:0007669"/>
    <property type="project" value="UniProtKB-KW"/>
</dbReference>
<gene>
    <name evidence="2" type="ORF">Hokovirus_3_103</name>
</gene>
<evidence type="ECO:0000259" key="1">
    <source>
        <dbReference type="SMART" id="SM00672"/>
    </source>
</evidence>
<accession>A0A1V0SGH6</accession>
<dbReference type="InterPro" id="IPR006598">
    <property type="entry name" value="CAP10"/>
</dbReference>
<evidence type="ECO:0000313" key="2">
    <source>
        <dbReference type="EMBL" id="ARF10830.1"/>
    </source>
</evidence>
<name>A0A1V0SGH6_9VIRU</name>
<protein>
    <submittedName>
        <fullName evidence="2">Glycosyltransferase family 90</fullName>
    </submittedName>
</protein>
<dbReference type="EMBL" id="KY684105">
    <property type="protein sequence ID" value="ARF10830.1"/>
    <property type="molecule type" value="Genomic_DNA"/>
</dbReference>
<dbReference type="SMART" id="SM00672">
    <property type="entry name" value="CAP10"/>
    <property type="match status" value="1"/>
</dbReference>
<feature type="domain" description="Glycosyl transferase CAP10" evidence="1">
    <location>
        <begin position="226"/>
        <end position="504"/>
    </location>
</feature>
<sequence>MSKKIRKQEYDKKYEFEEYNIKTIPKFYTSDECKTFIQNFPDDVGKLIDYPIITDYNKLTEIILSGITQEDDIENPIKLPDKFDKIIENIQIKKSIYLPNNPLKDRILNTLHYLYYHMRCGIYCRIENNQVKQFIIFVNPDYTNNWSKYLTFEGENGNIVNDKQYYHYKRKYYRRENVIPLNKWWCNGHMFDNELGQTLWGQHLVTSIVDMLYFLTTTKKVKNKSFFINKRDYPQLRADLTEPYEFLFPKKTQIPSKYIGKGFIPIYSFFSSNTFADVLIPSTDDWDTATGLIPLSDNPSDKYADSNYYKYKNIKWDDKKPYAFFRGSGTGGPTIESNQRFMLAKLSNELNDKSILDAGVVTWNIRDKKISSDKPVTFPKKDKLGFSLAQFVPMSEQMKIKYIIYVDGHCAAARYIYLMKMKVLILKIESIRPETADLWFFPLLENMVDHVSVKPDLSDLVEKIKWCQSHDRECKKIAKNAYKKYKKYLNKNMILDYFAYVINEI</sequence>
<dbReference type="Pfam" id="PF05686">
    <property type="entry name" value="Glyco_transf_90"/>
    <property type="match status" value="1"/>
</dbReference>
<reference evidence="2" key="1">
    <citation type="journal article" date="2017" name="Science">
        <title>Giant viruses with an expanded complement of translation system components.</title>
        <authorList>
            <person name="Schulz F."/>
            <person name="Yutin N."/>
            <person name="Ivanova N.N."/>
            <person name="Ortega D.R."/>
            <person name="Lee T.K."/>
            <person name="Vierheilig J."/>
            <person name="Daims H."/>
            <person name="Horn M."/>
            <person name="Wagner M."/>
            <person name="Jensen G.J."/>
            <person name="Kyrpides N.C."/>
            <person name="Koonin E.V."/>
            <person name="Woyke T."/>
        </authorList>
    </citation>
    <scope>NUCLEOTIDE SEQUENCE</scope>
    <source>
        <strain evidence="2">HKV1</strain>
    </source>
</reference>
<dbReference type="InterPro" id="IPR051091">
    <property type="entry name" value="O-Glucosyltr/Glycosyltrsf_90"/>
</dbReference>
<dbReference type="PANTHER" id="PTHR12203:SF119">
    <property type="entry name" value="GLYCOSYL TRANSFERASE CAP10 DOMAIN-CONTAINING PROTEIN"/>
    <property type="match status" value="1"/>
</dbReference>
<keyword evidence="2" id="KW-0808">Transferase</keyword>
<dbReference type="PANTHER" id="PTHR12203">
    <property type="entry name" value="KDEL LYS-ASP-GLU-LEU CONTAINING - RELATED"/>
    <property type="match status" value="1"/>
</dbReference>
<proteinExistence type="predicted"/>
<organism evidence="2">
    <name type="scientific">Hokovirus HKV1</name>
    <dbReference type="NCBI Taxonomy" id="1977638"/>
    <lineage>
        <taxon>Viruses</taxon>
        <taxon>Varidnaviria</taxon>
        <taxon>Bamfordvirae</taxon>
        <taxon>Nucleocytoviricota</taxon>
        <taxon>Megaviricetes</taxon>
        <taxon>Imitervirales</taxon>
        <taxon>Mimiviridae</taxon>
        <taxon>Klosneuvirinae</taxon>
        <taxon>Hokovirus</taxon>
    </lineage>
</organism>